<evidence type="ECO:0000313" key="3">
    <source>
        <dbReference type="Proteomes" id="UP000474104"/>
    </source>
</evidence>
<sequence length="561" mass="65195">MAKTVGIGHQNFEEVVTEDIFYIDKTRFIQEWWDNKDVVTLITRPRRFGKTLNLSMLETFFSVKYADIGDLFQNFLIWKDEKYRSLQGKYPVLFLSFAKVKEDSFVKTRKKICLSIKRLYNQYDFLLESDCLNADEKKLYLAVADDMEDHLASESLNLLSEYLMRYYGKKVMILLDEYDTPMHEAYAGGYWDELVSFIRSLFNATFKTNPSLEKALMTGITRVSKESVFSDLNNIEVVTTTSEKYSDSFGFTENEVWEALREYGLYEERWQVKDWYDGFAFGKIRDIYNPWSIINYLDKHIVTTYWANTSSNGLAGKLIREGSADMKMKMEDLLSGGTFHAQLDEQIIFSQLDSNENAVWSLLLAVGYMRVEKYGFNKKGRLEYELALTNREVSVMFEKMIDEWFKESTSSYNTFVKALLLGDVEAMNTYMNRVTSATFSYFDTRGNTSEETEPERFYHGFVLGLMTDLEDRYRITSNRESGFGRYDVMLEPLQASDDAVIIEFKVSGPAKKQTLEEAVKEALAQIDRMDYAASLEACGIPRERIRKYGFAFRGKQVLIGE</sequence>
<evidence type="ECO:0000313" key="2">
    <source>
        <dbReference type="EMBL" id="NDO68878.1"/>
    </source>
</evidence>
<reference evidence="2 3" key="1">
    <citation type="submission" date="2019-07" db="EMBL/GenBank/DDBJ databases">
        <title>Draft genome sequences of 15 bacterial species constituting the stable defined intestinal microbiota of the GM15 gnotobiotic mouse model.</title>
        <authorList>
            <person name="Elie C."/>
            <person name="Mathieu A."/>
            <person name="Saliou A."/>
            <person name="Darnaud M."/>
            <person name="Leulier F."/>
            <person name="Tamellini A."/>
        </authorList>
    </citation>
    <scope>NUCLEOTIDE SEQUENCE [LARGE SCALE GENOMIC DNA]</scope>
    <source>
        <strain evidence="3">ASF 502</strain>
    </source>
</reference>
<dbReference type="RefSeq" id="WP_162205527.1">
    <property type="nucleotide sequence ID" value="NZ_VIRB01000061.1"/>
</dbReference>
<dbReference type="AlphaFoldDB" id="A0A9X5C7A8"/>
<comment type="caution">
    <text evidence="2">The sequence shown here is derived from an EMBL/GenBank/DDBJ whole genome shotgun (WGS) entry which is preliminary data.</text>
</comment>
<dbReference type="InterPro" id="IPR012547">
    <property type="entry name" value="PDDEXK_9"/>
</dbReference>
<evidence type="ECO:0000259" key="1">
    <source>
        <dbReference type="Pfam" id="PF09820"/>
    </source>
</evidence>
<feature type="domain" description="AAA-ATPase-like" evidence="1">
    <location>
        <begin position="7"/>
        <end position="229"/>
    </location>
</feature>
<dbReference type="InterPro" id="IPR018631">
    <property type="entry name" value="AAA-ATPase-like_dom"/>
</dbReference>
<dbReference type="PANTHER" id="PTHR34825:SF1">
    <property type="entry name" value="AAA-ATPASE-LIKE DOMAIN-CONTAINING PROTEIN"/>
    <property type="match status" value="1"/>
</dbReference>
<dbReference type="PANTHER" id="PTHR34825">
    <property type="entry name" value="CONSERVED PROTEIN, WITH A WEAK D-GALACTARATE DEHYDRATASE/ALTRONATE HYDROLASE DOMAIN"/>
    <property type="match status" value="1"/>
</dbReference>
<accession>A0A9X5C7A8</accession>
<name>A0A9X5C7A8_9FIRM</name>
<dbReference type="Pfam" id="PF09820">
    <property type="entry name" value="AAA-ATPase_like"/>
    <property type="match status" value="1"/>
</dbReference>
<gene>
    <name evidence="2" type="ORF">FMM80_09370</name>
</gene>
<proteinExistence type="predicted"/>
<organism evidence="2 3">
    <name type="scientific">Schaedlerella arabinosiphila</name>
    <dbReference type="NCBI Taxonomy" id="2044587"/>
    <lineage>
        <taxon>Bacteria</taxon>
        <taxon>Bacillati</taxon>
        <taxon>Bacillota</taxon>
        <taxon>Clostridia</taxon>
        <taxon>Lachnospirales</taxon>
        <taxon>Lachnospiraceae</taxon>
        <taxon>Schaedlerella</taxon>
    </lineage>
</organism>
<dbReference type="EMBL" id="VIRB01000061">
    <property type="protein sequence ID" value="NDO68878.1"/>
    <property type="molecule type" value="Genomic_DNA"/>
</dbReference>
<dbReference type="Pfam" id="PF08011">
    <property type="entry name" value="PDDEXK_9"/>
    <property type="match status" value="1"/>
</dbReference>
<dbReference type="Proteomes" id="UP000474104">
    <property type="component" value="Unassembled WGS sequence"/>
</dbReference>
<protein>
    <recommendedName>
        <fullName evidence="1">AAA-ATPase-like domain-containing protein</fullName>
    </recommendedName>
</protein>